<keyword evidence="8" id="KW-1185">Reference proteome</keyword>
<comment type="function">
    <text evidence="4">The globular domain of the protein is located near the polypeptide exit tunnel on the outside of the subunit, while an extended beta-hairpin is found that lines the wall of the exit tunnel in the center of the 70S ribosome.</text>
</comment>
<dbReference type="InterPro" id="IPR001063">
    <property type="entry name" value="Ribosomal_uL22"/>
</dbReference>
<dbReference type="NCBIfam" id="TIGR01038">
    <property type="entry name" value="uL22_arch_euk"/>
    <property type="match status" value="1"/>
</dbReference>
<name>A0AA37F9D1_9ARCH</name>
<evidence type="ECO:0000313" key="8">
    <source>
        <dbReference type="Proteomes" id="UP000632195"/>
    </source>
</evidence>
<dbReference type="PANTHER" id="PTHR11593">
    <property type="entry name" value="60S RIBOSOMAL PROTEIN L17"/>
    <property type="match status" value="1"/>
</dbReference>
<evidence type="ECO:0000256" key="5">
    <source>
        <dbReference type="RuleBase" id="RU004005"/>
    </source>
</evidence>
<comment type="caution">
    <text evidence="7">The sequence shown here is derived from an EMBL/GenBank/DDBJ whole genome shotgun (WGS) entry which is preliminary data.</text>
</comment>
<dbReference type="RefSeq" id="WP_188680466.1">
    <property type="nucleotide sequence ID" value="NZ_BMNY01000001.1"/>
</dbReference>
<comment type="similarity">
    <text evidence="1 4 5">Belongs to the universal ribosomal protein uL22 family.</text>
</comment>
<dbReference type="InterPro" id="IPR005721">
    <property type="entry name" value="Ribosomal_uL22_euk/arc"/>
</dbReference>
<keyword evidence="3 4" id="KW-0687">Ribonucleoprotein</keyword>
<dbReference type="HAMAP" id="MF_01331_A">
    <property type="entry name" value="Ribosomal_uL22_A"/>
    <property type="match status" value="1"/>
</dbReference>
<dbReference type="Proteomes" id="UP000632195">
    <property type="component" value="Unassembled WGS sequence"/>
</dbReference>
<reference evidence="7" key="2">
    <citation type="submission" date="2022-09" db="EMBL/GenBank/DDBJ databases">
        <authorList>
            <person name="Sun Q."/>
            <person name="Ohkuma M."/>
        </authorList>
    </citation>
    <scope>NUCLEOTIDE SEQUENCE</scope>
    <source>
        <strain evidence="7">JCM 13583</strain>
    </source>
</reference>
<comment type="subunit">
    <text evidence="4 6">Part of the 50S ribosomal subunit.</text>
</comment>
<organism evidence="7 8">
    <name type="scientific">Thermogymnomonas acidicola</name>
    <dbReference type="NCBI Taxonomy" id="399579"/>
    <lineage>
        <taxon>Archaea</taxon>
        <taxon>Methanobacteriati</taxon>
        <taxon>Thermoplasmatota</taxon>
        <taxon>Thermoplasmata</taxon>
        <taxon>Thermoplasmatales</taxon>
        <taxon>Thermogymnomonas</taxon>
    </lineage>
</organism>
<dbReference type="NCBIfam" id="NF003260">
    <property type="entry name" value="PRK04223.1"/>
    <property type="match status" value="1"/>
</dbReference>
<proteinExistence type="inferred from homology"/>
<dbReference type="EMBL" id="BMNY01000001">
    <property type="protein sequence ID" value="GGM71981.1"/>
    <property type="molecule type" value="Genomic_DNA"/>
</dbReference>
<dbReference type="InterPro" id="IPR057265">
    <property type="entry name" value="Ribosomal_uL22_arc-type"/>
</dbReference>
<sequence length="149" mass="16882">MKGYSIQNVGERSARARGKELDISLKDSVNIAHFLRGKRLQWAIDALEKVTQKKLAVPYFRYLDSVSHRKGMSSGRYPVKAARAFLEVLRNAEANAEFKSLDTENLVIRHIAATKGRMIKKYLPKAYGRAGAWFKDLVNVEVVVEEVES</sequence>
<gene>
    <name evidence="4" type="primary">rpl22</name>
    <name evidence="7" type="ORF">GCM10007108_07630</name>
</gene>
<dbReference type="SUPFAM" id="SSF54843">
    <property type="entry name" value="Ribosomal protein L22"/>
    <property type="match status" value="1"/>
</dbReference>
<dbReference type="GO" id="GO:0022625">
    <property type="term" value="C:cytosolic large ribosomal subunit"/>
    <property type="evidence" value="ECO:0007669"/>
    <property type="project" value="UniProtKB-UniRule"/>
</dbReference>
<evidence type="ECO:0000256" key="4">
    <source>
        <dbReference type="HAMAP-Rule" id="MF_01331"/>
    </source>
</evidence>
<dbReference type="Gene3D" id="3.90.470.10">
    <property type="entry name" value="Ribosomal protein L22/L17"/>
    <property type="match status" value="1"/>
</dbReference>
<dbReference type="GO" id="GO:0003735">
    <property type="term" value="F:structural constituent of ribosome"/>
    <property type="evidence" value="ECO:0007669"/>
    <property type="project" value="UniProtKB-UniRule"/>
</dbReference>
<protein>
    <recommendedName>
        <fullName evidence="4">Large ribosomal subunit protein uL22</fullName>
    </recommendedName>
</protein>
<evidence type="ECO:0000256" key="2">
    <source>
        <dbReference type="ARBA" id="ARBA00022980"/>
    </source>
</evidence>
<dbReference type="GO" id="GO:0019843">
    <property type="term" value="F:rRNA binding"/>
    <property type="evidence" value="ECO:0007669"/>
    <property type="project" value="UniProtKB-UniRule"/>
</dbReference>
<comment type="function">
    <text evidence="4 6">This protein binds specifically to 23S rRNA. It makes multiple contacts with different domains of the 23S rRNA in the assembled 50S subunit and ribosome.</text>
</comment>
<keyword evidence="4 6" id="KW-0694">RNA-binding</keyword>
<evidence type="ECO:0000256" key="3">
    <source>
        <dbReference type="ARBA" id="ARBA00023274"/>
    </source>
</evidence>
<keyword evidence="4 6" id="KW-0699">rRNA-binding</keyword>
<keyword evidence="2 4" id="KW-0689">Ribosomal protein</keyword>
<reference evidence="7" key="1">
    <citation type="journal article" date="2014" name="Int. J. Syst. Evol. Microbiol.">
        <title>Complete genome sequence of Corynebacterium casei LMG S-19264T (=DSM 44701T), isolated from a smear-ripened cheese.</title>
        <authorList>
            <consortium name="US DOE Joint Genome Institute (JGI-PGF)"/>
            <person name="Walter F."/>
            <person name="Albersmeier A."/>
            <person name="Kalinowski J."/>
            <person name="Ruckert C."/>
        </authorList>
    </citation>
    <scope>NUCLEOTIDE SEQUENCE</scope>
    <source>
        <strain evidence="7">JCM 13583</strain>
    </source>
</reference>
<evidence type="ECO:0000313" key="7">
    <source>
        <dbReference type="EMBL" id="GGM71981.1"/>
    </source>
</evidence>
<dbReference type="PANTHER" id="PTHR11593:SF10">
    <property type="entry name" value="60S RIBOSOMAL PROTEIN L17"/>
    <property type="match status" value="1"/>
</dbReference>
<evidence type="ECO:0000256" key="6">
    <source>
        <dbReference type="RuleBase" id="RU004007"/>
    </source>
</evidence>
<dbReference type="InterPro" id="IPR036394">
    <property type="entry name" value="Ribosomal_uL22_sf"/>
</dbReference>
<dbReference type="GO" id="GO:0002181">
    <property type="term" value="P:cytoplasmic translation"/>
    <property type="evidence" value="ECO:0007669"/>
    <property type="project" value="TreeGrafter"/>
</dbReference>
<accession>A0AA37F9D1</accession>
<evidence type="ECO:0000256" key="1">
    <source>
        <dbReference type="ARBA" id="ARBA00009451"/>
    </source>
</evidence>
<dbReference type="Pfam" id="PF00237">
    <property type="entry name" value="Ribosomal_L22"/>
    <property type="match status" value="1"/>
</dbReference>
<dbReference type="AlphaFoldDB" id="A0AA37F9D1"/>